<feature type="region of interest" description="Disordered" evidence="2">
    <location>
        <begin position="40"/>
        <end position="79"/>
    </location>
</feature>
<reference evidence="5 6" key="1">
    <citation type="submission" date="2020-08" db="EMBL/GenBank/DDBJ databases">
        <title>Genomic Encyclopedia of Type Strains, Phase IV (KMG-IV): sequencing the most valuable type-strain genomes for metagenomic binning, comparative biology and taxonomic classification.</title>
        <authorList>
            <person name="Goeker M."/>
        </authorList>
    </citation>
    <scope>NUCLEOTIDE SEQUENCE [LARGE SCALE GENOMIC DNA]</scope>
    <source>
        <strain evidence="5 6">DSM 100044</strain>
    </source>
</reference>
<dbReference type="RefSeq" id="WP_184056878.1">
    <property type="nucleotide sequence ID" value="NZ_JACIJK010000005.1"/>
</dbReference>
<dbReference type="SUPFAM" id="SSF49899">
    <property type="entry name" value="Concanavalin A-like lectins/glucanases"/>
    <property type="match status" value="1"/>
</dbReference>
<evidence type="ECO:0000313" key="6">
    <source>
        <dbReference type="Proteomes" id="UP000546200"/>
    </source>
</evidence>
<evidence type="ECO:0000256" key="3">
    <source>
        <dbReference type="SAM" id="SignalP"/>
    </source>
</evidence>
<dbReference type="Gene3D" id="2.60.120.200">
    <property type="match status" value="1"/>
</dbReference>
<dbReference type="EMBL" id="JACIJK010000005">
    <property type="protein sequence ID" value="MBB5714985.1"/>
    <property type="molecule type" value="Genomic_DNA"/>
</dbReference>
<comment type="similarity">
    <text evidence="1">Belongs to the glycosyl hydrolase 16 family.</text>
</comment>
<dbReference type="InterPro" id="IPR013320">
    <property type="entry name" value="ConA-like_dom_sf"/>
</dbReference>
<protein>
    <recommendedName>
        <fullName evidence="4">GH16 domain-containing protein</fullName>
    </recommendedName>
</protein>
<feature type="chain" id="PRO_5031290099" description="GH16 domain-containing protein" evidence="3">
    <location>
        <begin position="29"/>
        <end position="302"/>
    </location>
</feature>
<dbReference type="GO" id="GO:0004553">
    <property type="term" value="F:hydrolase activity, hydrolyzing O-glycosyl compounds"/>
    <property type="evidence" value="ECO:0007669"/>
    <property type="project" value="InterPro"/>
</dbReference>
<gene>
    <name evidence="5" type="ORF">FHS94_001826</name>
</gene>
<dbReference type="InterPro" id="IPR000757">
    <property type="entry name" value="Beta-glucanase-like"/>
</dbReference>
<evidence type="ECO:0000256" key="2">
    <source>
        <dbReference type="SAM" id="MobiDB-lite"/>
    </source>
</evidence>
<keyword evidence="3" id="KW-0732">Signal</keyword>
<feature type="compositionally biased region" description="Low complexity" evidence="2">
    <location>
        <begin position="58"/>
        <end position="69"/>
    </location>
</feature>
<feature type="compositionally biased region" description="Pro residues" evidence="2">
    <location>
        <begin position="40"/>
        <end position="57"/>
    </location>
</feature>
<dbReference type="Pfam" id="PF00722">
    <property type="entry name" value="Glyco_hydro_16"/>
    <property type="match status" value="1"/>
</dbReference>
<dbReference type="AlphaFoldDB" id="A0A7W9BD04"/>
<evidence type="ECO:0000313" key="5">
    <source>
        <dbReference type="EMBL" id="MBB5714985.1"/>
    </source>
</evidence>
<organism evidence="5 6">
    <name type="scientific">Sphingomonas aerophila</name>
    <dbReference type="NCBI Taxonomy" id="1344948"/>
    <lineage>
        <taxon>Bacteria</taxon>
        <taxon>Pseudomonadati</taxon>
        <taxon>Pseudomonadota</taxon>
        <taxon>Alphaproteobacteria</taxon>
        <taxon>Sphingomonadales</taxon>
        <taxon>Sphingomonadaceae</taxon>
        <taxon>Sphingomonas</taxon>
    </lineage>
</organism>
<accession>A0A7W9BD04</accession>
<dbReference type="GO" id="GO:0005975">
    <property type="term" value="P:carbohydrate metabolic process"/>
    <property type="evidence" value="ECO:0007669"/>
    <property type="project" value="InterPro"/>
</dbReference>
<evidence type="ECO:0000259" key="4">
    <source>
        <dbReference type="PROSITE" id="PS51762"/>
    </source>
</evidence>
<sequence length="302" mass="32415">MAMNWLGRSATHLALAASVAGCGGGTGAAIGDSVAVVPGPLPVSTPTPSPSPTPTPTPTATTTQQGTPTPANPASDLSQLPPVDLSDMKLWNYAGKWHASEWDNAVSTIPWRYNHVTQPNRADTYLRLDEAGAPELQAVTGTPAQTDGLWEADVTLPTLMDGLVVAPLWLYNQKTHDEIDFEYAGRKGLDVTLHANVNGAMKQTSVRLFPGKDMSGQRHRFGIRMDLAAGVIELFFDGKSVQRWTRDKAPIFITTPLRPWFSMWAANPTNAGLVGWTGTWPGLPAGGSLTMTVHGYRYTPLS</sequence>
<feature type="signal peptide" evidence="3">
    <location>
        <begin position="1"/>
        <end position="28"/>
    </location>
</feature>
<comment type="caution">
    <text evidence="5">The sequence shown here is derived from an EMBL/GenBank/DDBJ whole genome shotgun (WGS) entry which is preliminary data.</text>
</comment>
<keyword evidence="6" id="KW-1185">Reference proteome</keyword>
<name>A0A7W9BD04_9SPHN</name>
<feature type="domain" description="GH16" evidence="4">
    <location>
        <begin position="62"/>
        <end position="285"/>
    </location>
</feature>
<dbReference type="PROSITE" id="PS51762">
    <property type="entry name" value="GH16_2"/>
    <property type="match status" value="1"/>
</dbReference>
<proteinExistence type="inferred from homology"/>
<evidence type="ECO:0000256" key="1">
    <source>
        <dbReference type="ARBA" id="ARBA00006865"/>
    </source>
</evidence>
<dbReference type="Proteomes" id="UP000546200">
    <property type="component" value="Unassembled WGS sequence"/>
</dbReference>